<dbReference type="PANTHER" id="PTHR43205">
    <property type="entry name" value="PROSTAGLANDIN REDUCTASE"/>
    <property type="match status" value="1"/>
</dbReference>
<reference evidence="1" key="1">
    <citation type="journal article" date="2020" name="Fungal Divers.">
        <title>Resolving the Mortierellaceae phylogeny through synthesis of multi-gene phylogenetics and phylogenomics.</title>
        <authorList>
            <person name="Vandepol N."/>
            <person name="Liber J."/>
            <person name="Desiro A."/>
            <person name="Na H."/>
            <person name="Kennedy M."/>
            <person name="Barry K."/>
            <person name="Grigoriev I.V."/>
            <person name="Miller A.N."/>
            <person name="O'Donnell K."/>
            <person name="Stajich J.E."/>
            <person name="Bonito G."/>
        </authorList>
    </citation>
    <scope>NUCLEOTIDE SEQUENCE</scope>
    <source>
        <strain evidence="1">KOD1015</strain>
    </source>
</reference>
<dbReference type="AlphaFoldDB" id="A0A9P6FKS0"/>
<dbReference type="InterPro" id="IPR036291">
    <property type="entry name" value="NAD(P)-bd_dom_sf"/>
</dbReference>
<dbReference type="Gene3D" id="3.90.180.10">
    <property type="entry name" value="Medium-chain alcohol dehydrogenases, catalytic domain"/>
    <property type="match status" value="1"/>
</dbReference>
<dbReference type="EMBL" id="JAABOA010005350">
    <property type="protein sequence ID" value="KAF9577069.1"/>
    <property type="molecule type" value="Genomic_DNA"/>
</dbReference>
<evidence type="ECO:0008006" key="3">
    <source>
        <dbReference type="Google" id="ProtNLM"/>
    </source>
</evidence>
<proteinExistence type="predicted"/>
<evidence type="ECO:0000313" key="2">
    <source>
        <dbReference type="Proteomes" id="UP000780801"/>
    </source>
</evidence>
<dbReference type="SUPFAM" id="SSF51735">
    <property type="entry name" value="NAD(P)-binding Rossmann-fold domains"/>
    <property type="match status" value="1"/>
</dbReference>
<organism evidence="1 2">
    <name type="scientific">Lunasporangiospora selenospora</name>
    <dbReference type="NCBI Taxonomy" id="979761"/>
    <lineage>
        <taxon>Eukaryota</taxon>
        <taxon>Fungi</taxon>
        <taxon>Fungi incertae sedis</taxon>
        <taxon>Mucoromycota</taxon>
        <taxon>Mortierellomycotina</taxon>
        <taxon>Mortierellomycetes</taxon>
        <taxon>Mortierellales</taxon>
        <taxon>Mortierellaceae</taxon>
        <taxon>Lunasporangiospora</taxon>
    </lineage>
</organism>
<feature type="non-terminal residue" evidence="1">
    <location>
        <position position="1"/>
    </location>
</feature>
<keyword evidence="2" id="KW-1185">Reference proteome</keyword>
<dbReference type="PANTHER" id="PTHR43205:SF7">
    <property type="entry name" value="PROSTAGLANDIN REDUCTASE 1"/>
    <property type="match status" value="1"/>
</dbReference>
<dbReference type="InterPro" id="IPR045010">
    <property type="entry name" value="MDR_fam"/>
</dbReference>
<dbReference type="Gene3D" id="3.40.50.720">
    <property type="entry name" value="NAD(P)-binding Rossmann-like Domain"/>
    <property type="match status" value="1"/>
</dbReference>
<gene>
    <name evidence="1" type="ORF">BGW38_007966</name>
</gene>
<dbReference type="OrthoDB" id="809632at2759"/>
<accession>A0A9P6FKS0</accession>
<dbReference type="Proteomes" id="UP000780801">
    <property type="component" value="Unassembled WGS sequence"/>
</dbReference>
<protein>
    <recommendedName>
        <fullName evidence="3">Zinc-binding dehydrogenase</fullName>
    </recommendedName>
</protein>
<evidence type="ECO:0000313" key="1">
    <source>
        <dbReference type="EMBL" id="KAF9577069.1"/>
    </source>
</evidence>
<sequence length="110" mass="12309">TLEAAIDVLNKLGRVVVCGYISQYNTDEAYGIRNMIQVLLKQLKIEGFLVTGLAEEYCTRHQKDVTTWLLNKDLIYQEDITEGLDNAPDAFVNMLTGKVFGKAVVKIADL</sequence>
<comment type="caution">
    <text evidence="1">The sequence shown here is derived from an EMBL/GenBank/DDBJ whole genome shotgun (WGS) entry which is preliminary data.</text>
</comment>
<dbReference type="GO" id="GO:0016628">
    <property type="term" value="F:oxidoreductase activity, acting on the CH-CH group of donors, NAD or NADP as acceptor"/>
    <property type="evidence" value="ECO:0007669"/>
    <property type="project" value="InterPro"/>
</dbReference>
<name>A0A9P6FKS0_9FUNG</name>